<dbReference type="PANTHER" id="PTHR21060:SF21">
    <property type="entry name" value="ACETATE KINASE"/>
    <property type="match status" value="1"/>
</dbReference>
<comment type="similarity">
    <text evidence="8 9">Belongs to the acetokinase family.</text>
</comment>
<feature type="binding site" evidence="8">
    <location>
        <begin position="207"/>
        <end position="211"/>
    </location>
    <ligand>
        <name>ATP</name>
        <dbReference type="ChEBI" id="CHEBI:30616"/>
    </ligand>
</feature>
<dbReference type="Gene3D" id="3.30.420.40">
    <property type="match status" value="2"/>
</dbReference>
<dbReference type="SUPFAM" id="SSF53067">
    <property type="entry name" value="Actin-like ATPase domain"/>
    <property type="match status" value="2"/>
</dbReference>
<keyword evidence="5 8" id="KW-0418">Kinase</keyword>
<evidence type="ECO:0000256" key="1">
    <source>
        <dbReference type="ARBA" id="ARBA00022490"/>
    </source>
</evidence>
<feature type="site" description="Transition state stabilizer" evidence="8">
    <location>
        <position position="179"/>
    </location>
</feature>
<evidence type="ECO:0000256" key="6">
    <source>
        <dbReference type="ARBA" id="ARBA00022840"/>
    </source>
</evidence>
<feature type="site" description="Transition state stabilizer" evidence="8">
    <location>
        <position position="240"/>
    </location>
</feature>
<comment type="catalytic activity">
    <reaction evidence="8">
        <text>acetate + ATP = acetyl phosphate + ADP</text>
        <dbReference type="Rhea" id="RHEA:11352"/>
        <dbReference type="ChEBI" id="CHEBI:22191"/>
        <dbReference type="ChEBI" id="CHEBI:30089"/>
        <dbReference type="ChEBI" id="CHEBI:30616"/>
        <dbReference type="ChEBI" id="CHEBI:456216"/>
        <dbReference type="EC" id="2.7.2.1"/>
    </reaction>
</comment>
<keyword evidence="3 8" id="KW-0479">Metal-binding</keyword>
<dbReference type="GO" id="GO:0005829">
    <property type="term" value="C:cytosol"/>
    <property type="evidence" value="ECO:0007669"/>
    <property type="project" value="TreeGrafter"/>
</dbReference>
<reference evidence="10 11" key="1">
    <citation type="submission" date="2015-04" db="EMBL/GenBank/DDBJ databases">
        <title>Draft Genome Sequence of the Novel Agar-Digesting Marine Bacterium Q1.</title>
        <authorList>
            <person name="Li Y."/>
            <person name="Li D."/>
            <person name="Chen G."/>
            <person name="Du Z."/>
        </authorList>
    </citation>
    <scope>NUCLEOTIDE SEQUENCE [LARGE SCALE GENOMIC DNA]</scope>
    <source>
        <strain evidence="10 11">Q1</strain>
    </source>
</reference>
<evidence type="ECO:0000256" key="4">
    <source>
        <dbReference type="ARBA" id="ARBA00022741"/>
    </source>
</evidence>
<evidence type="ECO:0000256" key="2">
    <source>
        <dbReference type="ARBA" id="ARBA00022679"/>
    </source>
</evidence>
<feature type="binding site" evidence="8">
    <location>
        <position position="385"/>
    </location>
    <ligand>
        <name>Mg(2+)</name>
        <dbReference type="ChEBI" id="CHEBI:18420"/>
    </ligand>
</feature>
<dbReference type="PATRIC" id="fig|1513271.3.peg.2055"/>
<dbReference type="PRINTS" id="PR00471">
    <property type="entry name" value="ACETATEKNASE"/>
</dbReference>
<feature type="binding site" evidence="8">
    <location>
        <position position="10"/>
    </location>
    <ligand>
        <name>Mg(2+)</name>
        <dbReference type="ChEBI" id="CHEBI:18420"/>
    </ligand>
</feature>
<dbReference type="NCBIfam" id="TIGR00016">
    <property type="entry name" value="ackA"/>
    <property type="match status" value="1"/>
</dbReference>
<dbReference type="Pfam" id="PF00871">
    <property type="entry name" value="Acetate_kinase"/>
    <property type="match status" value="1"/>
</dbReference>
<evidence type="ECO:0000256" key="3">
    <source>
        <dbReference type="ARBA" id="ARBA00022723"/>
    </source>
</evidence>
<dbReference type="OrthoDB" id="9802453at2"/>
<name>A0A0J8GXB2_9ALTE</name>
<comment type="cofactor">
    <cofactor evidence="8">
        <name>Mg(2+)</name>
        <dbReference type="ChEBI" id="CHEBI:18420"/>
    </cofactor>
    <cofactor evidence="8">
        <name>Mn(2+)</name>
        <dbReference type="ChEBI" id="CHEBI:29035"/>
    </cofactor>
    <text evidence="8">Mg(2+). Can also accept Mn(2+).</text>
</comment>
<dbReference type="GO" id="GO:0005524">
    <property type="term" value="F:ATP binding"/>
    <property type="evidence" value="ECO:0007669"/>
    <property type="project" value="UniProtKB-KW"/>
</dbReference>
<sequence>MKQSAYLVLNSGSSSLKFSLILSHNASTHLIGLAECLNSPDASISINYSETAKKQTISLPDADHKTILNKVLDVITAHSDKISLAGVGHRVVHGGEKFKASTLITNEVQQEIEACNPLAPLHNPANLLGIQQISTLMPELPQVAVFDTAFHQTIPEKAFLYALPYEYYQELGVRKYGFHGTSHQFVMQQAIETLDLDPESNGLITAHLGNGSSVCAIKNSKSIDTSMGLTPLAGLVMGTRSGDIDPGLHAFLVKKLDISLEQLTSILNKKSGLLGLSGETNDMRKLCQLAETGHLKAQIALEVFCYVLAKQIASLSVNLEQLNAIVFTGGIGENSALIRQKTVDNLAIFKLKLEPTLNKNNGDESGVISCSKTSSYKVMVIATNEELMIAKQTQSIIESGE</sequence>
<dbReference type="GO" id="GO:0006085">
    <property type="term" value="P:acetyl-CoA biosynthetic process"/>
    <property type="evidence" value="ECO:0007669"/>
    <property type="project" value="UniProtKB-UniRule"/>
</dbReference>
<accession>A0A0J8GXB2</accession>
<evidence type="ECO:0000256" key="8">
    <source>
        <dbReference type="HAMAP-Rule" id="MF_00020"/>
    </source>
</evidence>
<dbReference type="GO" id="GO:0008776">
    <property type="term" value="F:acetate kinase activity"/>
    <property type="evidence" value="ECO:0007669"/>
    <property type="project" value="UniProtKB-UniRule"/>
</dbReference>
<keyword evidence="2 8" id="KW-0808">Transferase</keyword>
<feature type="binding site" evidence="8">
    <location>
        <begin position="282"/>
        <end position="284"/>
    </location>
    <ligand>
        <name>ATP</name>
        <dbReference type="ChEBI" id="CHEBI:30616"/>
    </ligand>
</feature>
<comment type="subcellular location">
    <subcellularLocation>
        <location evidence="8">Cytoplasm</location>
    </subcellularLocation>
</comment>
<dbReference type="PIRSF" id="PIRSF000722">
    <property type="entry name" value="Acetate_prop_kin"/>
    <property type="match status" value="1"/>
</dbReference>
<evidence type="ECO:0000313" key="10">
    <source>
        <dbReference type="EMBL" id="KMT65368.1"/>
    </source>
</evidence>
<dbReference type="InterPro" id="IPR004372">
    <property type="entry name" value="Ac/propionate_kinase"/>
</dbReference>
<organism evidence="10 11">
    <name type="scientific">Catenovulum maritimum</name>
    <dbReference type="NCBI Taxonomy" id="1513271"/>
    <lineage>
        <taxon>Bacteria</taxon>
        <taxon>Pseudomonadati</taxon>
        <taxon>Pseudomonadota</taxon>
        <taxon>Gammaproteobacteria</taxon>
        <taxon>Alteromonadales</taxon>
        <taxon>Alteromonadaceae</taxon>
        <taxon>Catenovulum</taxon>
    </lineage>
</organism>
<evidence type="ECO:0000256" key="9">
    <source>
        <dbReference type="RuleBase" id="RU003835"/>
    </source>
</evidence>
<dbReference type="EC" id="2.7.2.1" evidence="8"/>
<evidence type="ECO:0000256" key="5">
    <source>
        <dbReference type="ARBA" id="ARBA00022777"/>
    </source>
</evidence>
<proteinExistence type="inferred from homology"/>
<feature type="binding site" evidence="8">
    <location>
        <position position="17"/>
    </location>
    <ligand>
        <name>ATP</name>
        <dbReference type="ChEBI" id="CHEBI:30616"/>
    </ligand>
</feature>
<dbReference type="HAMAP" id="MF_00020">
    <property type="entry name" value="Acetate_kinase"/>
    <property type="match status" value="1"/>
</dbReference>
<dbReference type="GO" id="GO:0006083">
    <property type="term" value="P:acetate metabolic process"/>
    <property type="evidence" value="ECO:0007669"/>
    <property type="project" value="TreeGrafter"/>
</dbReference>
<dbReference type="CDD" id="cd24010">
    <property type="entry name" value="ASKHA_NBD_AcK_PK"/>
    <property type="match status" value="1"/>
</dbReference>
<keyword evidence="6 8" id="KW-0067">ATP-binding</keyword>
<dbReference type="UniPathway" id="UPA00340">
    <property type="reaction ID" value="UER00458"/>
</dbReference>
<keyword evidence="1 8" id="KW-0963">Cytoplasm</keyword>
<dbReference type="Proteomes" id="UP000037600">
    <property type="component" value="Unassembled WGS sequence"/>
</dbReference>
<evidence type="ECO:0000256" key="7">
    <source>
        <dbReference type="ARBA" id="ARBA00022842"/>
    </source>
</evidence>
<dbReference type="AlphaFoldDB" id="A0A0J8GXB2"/>
<dbReference type="PANTHER" id="PTHR21060">
    <property type="entry name" value="ACETATE KINASE"/>
    <property type="match status" value="1"/>
</dbReference>
<comment type="caution">
    <text evidence="10">The sequence shown here is derived from an EMBL/GenBank/DDBJ whole genome shotgun (WGS) entry which is preliminary data.</text>
</comment>
<comment type="pathway">
    <text evidence="8">Metabolic intermediate biosynthesis; acetyl-CoA biosynthesis; acetyl-CoA from acetate: step 1/2.</text>
</comment>
<comment type="function">
    <text evidence="8">Catalyzes the formation of acetyl phosphate from acetate and ATP. Can also catalyze the reverse reaction.</text>
</comment>
<feature type="binding site" evidence="8">
    <location>
        <position position="90"/>
    </location>
    <ligand>
        <name>substrate</name>
    </ligand>
</feature>
<feature type="active site" description="Proton donor/acceptor" evidence="8">
    <location>
        <position position="147"/>
    </location>
</feature>
<dbReference type="STRING" id="1513271.XM47_10105"/>
<dbReference type="EMBL" id="LAZL01000012">
    <property type="protein sequence ID" value="KMT65368.1"/>
    <property type="molecule type" value="Genomic_DNA"/>
</dbReference>
<gene>
    <name evidence="8" type="primary">ackA</name>
    <name evidence="10" type="ORF">XM47_10105</name>
</gene>
<dbReference type="InterPro" id="IPR000890">
    <property type="entry name" value="Aliphatic_acid_kin_short-chain"/>
</dbReference>
<dbReference type="GO" id="GO:0000287">
    <property type="term" value="F:magnesium ion binding"/>
    <property type="evidence" value="ECO:0007669"/>
    <property type="project" value="UniProtKB-UniRule"/>
</dbReference>
<comment type="subunit">
    <text evidence="8">Homodimer.</text>
</comment>
<keyword evidence="4 8" id="KW-0547">Nucleotide-binding</keyword>
<dbReference type="InterPro" id="IPR043129">
    <property type="entry name" value="ATPase_NBD"/>
</dbReference>
<dbReference type="RefSeq" id="WP_048692190.1">
    <property type="nucleotide sequence ID" value="NZ_KQ130489.1"/>
</dbReference>
<keyword evidence="7 8" id="KW-0460">Magnesium</keyword>
<keyword evidence="11" id="KW-1185">Reference proteome</keyword>
<evidence type="ECO:0000313" key="11">
    <source>
        <dbReference type="Proteomes" id="UP000037600"/>
    </source>
</evidence>
<feature type="binding site" evidence="8">
    <location>
        <begin position="330"/>
        <end position="334"/>
    </location>
    <ligand>
        <name>ATP</name>
        <dbReference type="ChEBI" id="CHEBI:30616"/>
    </ligand>
</feature>
<protein>
    <recommendedName>
        <fullName evidence="8">Acetate kinase</fullName>
        <ecNumber evidence="8">2.7.2.1</ecNumber>
    </recommendedName>
    <alternativeName>
        <fullName evidence="8">Acetokinase</fullName>
    </alternativeName>
</protein>